<dbReference type="GO" id="GO:0016757">
    <property type="term" value="F:glycosyltransferase activity"/>
    <property type="evidence" value="ECO:0007669"/>
    <property type="project" value="UniProtKB-KW"/>
</dbReference>
<evidence type="ECO:0000259" key="2">
    <source>
        <dbReference type="Pfam" id="PF00535"/>
    </source>
</evidence>
<accession>A0AAU7PNG8</accession>
<sequence>MKKINFVKYNKTRRDAFQIRTSLVEENGCPFVEKSALRPEGVAHIKSLEEKYKSLASQSQGLKVTGVSISPDEKTARFDFLKGQTLSELLGREISNGKIPVSQMEDALSLILGVKENCIIPFTIMAEFEEVFGKLAEADEIIKKDWAFKTSNIDCLFENIMMTEDGPYLLDYEWVFSFPVPVTFIKFRVLYYFYQQYKSLLSYDSMETFMEEFGVEADRIPTYAEMERCFQEYVHGENQQIYLVNYMQETHALPEDMYDLSQVIDETKERLSQMEMEIREKDVLITRQQEEKRLTDNHVTNQEMIIQTLRTDCDDMREMISWLRGHEALTFRARRKLGRIFNQRFPKGTRKRKLLFYAKDTVFHPLKSFRLYTTEEGRNLIEGDMKIGDAYRTHGKLRFIKEGHPMVSIIIPVYNQIHYTYACLASILEHTRDVVYEVIIADDVSTDATAELSKFTENVVICRNETNQGFLRNCNQAAKAARGKYVMFLNNDTQVTEGWLSSLVNLIESDPTIGMVGSKLVYPDGRLQEAGGIIFRDGSGWNYGRLDDPDKAEYNYVKDVDYISGAAILLSNDLWKRIGGFDDRFAPAYCEDSDLAFEVRKAGLRVVYQPLSKVIHFEGVSNGTDVNGSGLKRYQVENGLKLREKWAAEFKLQSENNGNPDVFRARERSQGKDIILVVDHYVPTYDRDAGSKTTFQYLKMFLEKGYVVKFLGDNFLHEEPYSTALQQMGIEILYGREYQVKIWDWLKEHGNDIKVAYLNRPHIATKYVDFIKDKTNIKMIYYGHDLHFLREGREYELTGDPKKRESSEYWKSVELRLMRKAAVSYYPSYVEREAIHEIEPSIHVKAIVAYVYEKFLNHIPDDFEKREGLLFVGGFAHPPNADAVLWFAQEIFPLIRKQLSVNFYIVGSRVTDEIKALEQPGSGIIVKGFVSEEELASLYLNCRVVVVPLRYGAGVKGKVIEALYNGAPVVTTSIGAEGIPEAEKVMVVRDEPAAFAGEVVSLYQDTGRCKQMCLETQNYIRKYHSIEAAWNVIGEDF</sequence>
<evidence type="ECO:0000256" key="1">
    <source>
        <dbReference type="SAM" id="Coils"/>
    </source>
</evidence>
<dbReference type="Pfam" id="PF00535">
    <property type="entry name" value="Glycos_transf_2"/>
    <property type="match status" value="1"/>
</dbReference>
<dbReference type="SUPFAM" id="SSF53756">
    <property type="entry name" value="UDP-Glycosyltransferase/glycogen phosphorylase"/>
    <property type="match status" value="1"/>
</dbReference>
<dbReference type="PANTHER" id="PTHR43179:SF7">
    <property type="entry name" value="RHAMNOSYLTRANSFERASE WBBL"/>
    <property type="match status" value="1"/>
</dbReference>
<name>A0AAU7PNG8_9FIRM</name>
<dbReference type="PANTHER" id="PTHR43179">
    <property type="entry name" value="RHAMNOSYLTRANSFERASE WBBL"/>
    <property type="match status" value="1"/>
</dbReference>
<feature type="domain" description="Glycosyltransferase 2-like" evidence="2">
    <location>
        <begin position="408"/>
        <end position="534"/>
    </location>
</feature>
<dbReference type="InterPro" id="IPR001173">
    <property type="entry name" value="Glyco_trans_2-like"/>
</dbReference>
<reference evidence="3" key="1">
    <citation type="submission" date="2024-06" db="EMBL/GenBank/DDBJ databases">
        <title>Lacrimispora cavernae sp. nov., a novel anaerobe isolated from bat guano pile inside a cave.</title>
        <authorList>
            <person name="Miller S.L."/>
            <person name="Lu N."/>
            <person name="King J."/>
            <person name="Sankaranarayanan K."/>
            <person name="Lawson P.A."/>
        </authorList>
    </citation>
    <scope>NUCLEOTIDE SEQUENCE</scope>
    <source>
        <strain evidence="3">BS-2</strain>
    </source>
</reference>
<organism evidence="3">
    <name type="scientific">Lacrimispora sp. BS-2</name>
    <dbReference type="NCBI Taxonomy" id="3151850"/>
    <lineage>
        <taxon>Bacteria</taxon>
        <taxon>Bacillati</taxon>
        <taxon>Bacillota</taxon>
        <taxon>Clostridia</taxon>
        <taxon>Lachnospirales</taxon>
        <taxon>Lachnospiraceae</taxon>
        <taxon>Lacrimispora</taxon>
    </lineage>
</organism>
<dbReference type="InterPro" id="IPR029044">
    <property type="entry name" value="Nucleotide-diphossugar_trans"/>
</dbReference>
<dbReference type="Pfam" id="PF13692">
    <property type="entry name" value="Glyco_trans_1_4"/>
    <property type="match status" value="1"/>
</dbReference>
<dbReference type="RefSeq" id="WP_349946212.1">
    <property type="nucleotide sequence ID" value="NZ_CP157940.1"/>
</dbReference>
<dbReference type="CDD" id="cd03801">
    <property type="entry name" value="GT4_PimA-like"/>
    <property type="match status" value="1"/>
</dbReference>
<keyword evidence="1" id="KW-0175">Coiled coil</keyword>
<dbReference type="CDD" id="cd04186">
    <property type="entry name" value="GT_2_like_c"/>
    <property type="match status" value="1"/>
</dbReference>
<dbReference type="Gene3D" id="3.90.550.10">
    <property type="entry name" value="Spore Coat Polysaccharide Biosynthesis Protein SpsA, Chain A"/>
    <property type="match status" value="1"/>
</dbReference>
<dbReference type="AlphaFoldDB" id="A0AAU7PNG8"/>
<dbReference type="EMBL" id="CP157940">
    <property type="protein sequence ID" value="XBS53921.1"/>
    <property type="molecule type" value="Genomic_DNA"/>
</dbReference>
<gene>
    <name evidence="3" type="ORF">ABFV83_19290</name>
</gene>
<protein>
    <submittedName>
        <fullName evidence="3">Glycosyltransferase</fullName>
        <ecNumber evidence="3">2.4.-.-</ecNumber>
    </submittedName>
</protein>
<keyword evidence="3" id="KW-0328">Glycosyltransferase</keyword>
<proteinExistence type="predicted"/>
<keyword evidence="3" id="KW-0808">Transferase</keyword>
<evidence type="ECO:0000313" key="3">
    <source>
        <dbReference type="EMBL" id="XBS53921.1"/>
    </source>
</evidence>
<dbReference type="EC" id="2.4.-.-" evidence="3"/>
<dbReference type="Gene3D" id="3.40.50.2000">
    <property type="entry name" value="Glycogen Phosphorylase B"/>
    <property type="match status" value="1"/>
</dbReference>
<dbReference type="SUPFAM" id="SSF53448">
    <property type="entry name" value="Nucleotide-diphospho-sugar transferases"/>
    <property type="match status" value="1"/>
</dbReference>
<feature type="coiled-coil region" evidence="1">
    <location>
        <begin position="257"/>
        <end position="291"/>
    </location>
</feature>